<keyword evidence="3" id="KW-0326">Glycosidase</keyword>
<dbReference type="GO" id="GO:0003796">
    <property type="term" value="F:lysozyme activity"/>
    <property type="evidence" value="ECO:0007669"/>
    <property type="project" value="InterPro"/>
</dbReference>
<dbReference type="CDD" id="cd06413">
    <property type="entry name" value="GH25_muramidase_1"/>
    <property type="match status" value="1"/>
</dbReference>
<evidence type="ECO:0000313" key="5">
    <source>
        <dbReference type="Proteomes" id="UP000291301"/>
    </source>
</evidence>
<dbReference type="GO" id="GO:0009253">
    <property type="term" value="P:peptidoglycan catabolic process"/>
    <property type="evidence" value="ECO:0007669"/>
    <property type="project" value="InterPro"/>
</dbReference>
<dbReference type="PANTHER" id="PTHR34135:SF2">
    <property type="entry name" value="LYSOZYME"/>
    <property type="match status" value="1"/>
</dbReference>
<dbReference type="PANTHER" id="PTHR34135">
    <property type="entry name" value="LYSOZYME"/>
    <property type="match status" value="1"/>
</dbReference>
<accession>A0A4R0PDW1</accession>
<evidence type="ECO:0000256" key="1">
    <source>
        <dbReference type="ARBA" id="ARBA00010646"/>
    </source>
</evidence>
<keyword evidence="5" id="KW-1185">Reference proteome</keyword>
<comment type="similarity">
    <text evidence="1">Belongs to the glycosyl hydrolase 25 family.</text>
</comment>
<dbReference type="InterPro" id="IPR018077">
    <property type="entry name" value="Glyco_hydro_fam25_subgr"/>
</dbReference>
<gene>
    <name evidence="4" type="ORF">E0D97_09765</name>
</gene>
<reference evidence="4 5" key="1">
    <citation type="journal article" date="2015" name="Antonie Van Leeuwenhoek">
        <title>Oricola cellulosilytica gen. nov., sp. nov., a cellulose-degrading bacterium of the family Phyllobacteriaceae isolated from surface seashore water, and emended descriptions of Mesorhizobium loti and Phyllobacterium myrsinacearum.</title>
        <authorList>
            <person name="Hameed A."/>
            <person name="Shahina M."/>
            <person name="Lai W.A."/>
            <person name="Lin S.Y."/>
            <person name="Young L.S."/>
            <person name="Liu Y.C."/>
            <person name="Hsu Y.H."/>
            <person name="Young C.C."/>
        </authorList>
    </citation>
    <scope>NUCLEOTIDE SEQUENCE [LARGE SCALE GENOMIC DNA]</scope>
    <source>
        <strain evidence="4 5">KCTC 52183</strain>
    </source>
</reference>
<dbReference type="AlphaFoldDB" id="A0A4R0PDW1"/>
<dbReference type="Proteomes" id="UP000291301">
    <property type="component" value="Unassembled WGS sequence"/>
</dbReference>
<dbReference type="OrthoDB" id="9798192at2"/>
<sequence>MLIVAAALAGCTSITYDFSESLLPLAAPRFGDSDPVDAFEGGAPHGHAVHGIDIAKYQGPIDWAAVKRSGVSFAFIKATEGGDRVDDRFREYWRQSRAAGVPRGAYHFYYFCRPAIEQARWFIRHVPRERGMLPPVLDMEWNHQSPSCKLRPPPEKVRSEMRVFLDALERHYGKRPVIYTTPDFYEKNIAGHFKNETFWLRTVKAHPKVTYPGREWAFWQYTGTGVVPGIDGDTDINVFAGGKDDWRRWVAQNSI</sequence>
<organism evidence="4 5">
    <name type="scientific">Oricola cellulosilytica</name>
    <dbReference type="NCBI Taxonomy" id="1429082"/>
    <lineage>
        <taxon>Bacteria</taxon>
        <taxon>Pseudomonadati</taxon>
        <taxon>Pseudomonadota</taxon>
        <taxon>Alphaproteobacteria</taxon>
        <taxon>Hyphomicrobiales</taxon>
        <taxon>Ahrensiaceae</taxon>
        <taxon>Oricola</taxon>
    </lineage>
</organism>
<evidence type="ECO:0000313" key="4">
    <source>
        <dbReference type="EMBL" id="TCD14618.1"/>
    </source>
</evidence>
<dbReference type="GO" id="GO:0016998">
    <property type="term" value="P:cell wall macromolecule catabolic process"/>
    <property type="evidence" value="ECO:0007669"/>
    <property type="project" value="InterPro"/>
</dbReference>
<dbReference type="Pfam" id="PF01183">
    <property type="entry name" value="Glyco_hydro_25"/>
    <property type="match status" value="1"/>
</dbReference>
<dbReference type="Gene3D" id="3.20.20.80">
    <property type="entry name" value="Glycosidases"/>
    <property type="match status" value="1"/>
</dbReference>
<dbReference type="SMART" id="SM00641">
    <property type="entry name" value="Glyco_25"/>
    <property type="match status" value="1"/>
</dbReference>
<evidence type="ECO:0000256" key="2">
    <source>
        <dbReference type="ARBA" id="ARBA00022801"/>
    </source>
</evidence>
<dbReference type="SUPFAM" id="SSF51445">
    <property type="entry name" value="(Trans)glycosidases"/>
    <property type="match status" value="1"/>
</dbReference>
<dbReference type="InterPro" id="IPR017853">
    <property type="entry name" value="GH"/>
</dbReference>
<proteinExistence type="inferred from homology"/>
<keyword evidence="2 4" id="KW-0378">Hydrolase</keyword>
<dbReference type="InterPro" id="IPR002053">
    <property type="entry name" value="Glyco_hydro_25"/>
</dbReference>
<evidence type="ECO:0000256" key="3">
    <source>
        <dbReference type="ARBA" id="ARBA00023295"/>
    </source>
</evidence>
<dbReference type="EMBL" id="SJST01000003">
    <property type="protein sequence ID" value="TCD14618.1"/>
    <property type="molecule type" value="Genomic_DNA"/>
</dbReference>
<name>A0A4R0PDW1_9HYPH</name>
<dbReference type="GO" id="GO:0016052">
    <property type="term" value="P:carbohydrate catabolic process"/>
    <property type="evidence" value="ECO:0007669"/>
    <property type="project" value="TreeGrafter"/>
</dbReference>
<dbReference type="RefSeq" id="WP_131568823.1">
    <property type="nucleotide sequence ID" value="NZ_JAINFK010000002.1"/>
</dbReference>
<protein>
    <submittedName>
        <fullName evidence="4">Glycoside hydrolase</fullName>
    </submittedName>
</protein>
<comment type="caution">
    <text evidence="4">The sequence shown here is derived from an EMBL/GenBank/DDBJ whole genome shotgun (WGS) entry which is preliminary data.</text>
</comment>
<dbReference type="PROSITE" id="PS51904">
    <property type="entry name" value="GLYCOSYL_HYDROL_F25_2"/>
    <property type="match status" value="1"/>
</dbReference>